<feature type="compositionally biased region" description="Basic and acidic residues" evidence="1">
    <location>
        <begin position="48"/>
        <end position="57"/>
    </location>
</feature>
<gene>
    <name evidence="2" type="ORF">GQ607_012282</name>
</gene>
<comment type="caution">
    <text evidence="2">The sequence shown here is derived from an EMBL/GenBank/DDBJ whole genome shotgun (WGS) entry which is preliminary data.</text>
</comment>
<reference evidence="2 3" key="1">
    <citation type="submission" date="2019-12" db="EMBL/GenBank/DDBJ databases">
        <title>A genome sequence resource for the geographically widespread anthracnose pathogen Colletotrichum asianum.</title>
        <authorList>
            <person name="Meng Y."/>
        </authorList>
    </citation>
    <scope>NUCLEOTIDE SEQUENCE [LARGE SCALE GENOMIC DNA]</scope>
    <source>
        <strain evidence="2 3">ICMP 18580</strain>
    </source>
</reference>
<accession>A0A8H3W7E3</accession>
<feature type="compositionally biased region" description="Basic and acidic residues" evidence="1">
    <location>
        <begin position="125"/>
        <end position="138"/>
    </location>
</feature>
<organism evidence="2 3">
    <name type="scientific">Colletotrichum asianum</name>
    <dbReference type="NCBI Taxonomy" id="702518"/>
    <lineage>
        <taxon>Eukaryota</taxon>
        <taxon>Fungi</taxon>
        <taxon>Dikarya</taxon>
        <taxon>Ascomycota</taxon>
        <taxon>Pezizomycotina</taxon>
        <taxon>Sordariomycetes</taxon>
        <taxon>Hypocreomycetidae</taxon>
        <taxon>Glomerellales</taxon>
        <taxon>Glomerellaceae</taxon>
        <taxon>Colletotrichum</taxon>
        <taxon>Colletotrichum gloeosporioides species complex</taxon>
    </lineage>
</organism>
<sequence length="227" mass="24743">MIAHRANLSASFPSAPQRKCQSTLLEEKRMRHAYTLDDMPCPPASVTNHEKAKDSKRTPQSLRAYVTTPACSAQGPAVTHGRGSNRSGGWGPKPCWEEGAPDTLTQTRMERTPNISLITPVSDSRGSRRGPEKRERPGTSRTGAVFFTSGGGNRSRSTKGAGQFSLSATPPSAPCHGHGRDRTLPFPARLGPQLLQRASLPGTKTQNWRSGHLVRHHWLRKAWGRPG</sequence>
<feature type="compositionally biased region" description="Polar residues" evidence="1">
    <location>
        <begin position="154"/>
        <end position="170"/>
    </location>
</feature>
<name>A0A8H3W7E3_9PEZI</name>
<evidence type="ECO:0000313" key="3">
    <source>
        <dbReference type="Proteomes" id="UP000434172"/>
    </source>
</evidence>
<dbReference type="EMBL" id="WOWK01000082">
    <property type="protein sequence ID" value="KAF0320526.1"/>
    <property type="molecule type" value="Genomic_DNA"/>
</dbReference>
<protein>
    <submittedName>
        <fullName evidence="2">Uncharacterized protein</fullName>
    </submittedName>
</protein>
<dbReference type="AlphaFoldDB" id="A0A8H3W7E3"/>
<evidence type="ECO:0000313" key="2">
    <source>
        <dbReference type="EMBL" id="KAF0320526.1"/>
    </source>
</evidence>
<dbReference type="Proteomes" id="UP000434172">
    <property type="component" value="Unassembled WGS sequence"/>
</dbReference>
<feature type="region of interest" description="Disordered" evidence="1">
    <location>
        <begin position="36"/>
        <end position="178"/>
    </location>
</feature>
<feature type="compositionally biased region" description="Polar residues" evidence="1">
    <location>
        <begin position="103"/>
        <end position="124"/>
    </location>
</feature>
<keyword evidence="3" id="KW-1185">Reference proteome</keyword>
<proteinExistence type="predicted"/>
<evidence type="ECO:0000256" key="1">
    <source>
        <dbReference type="SAM" id="MobiDB-lite"/>
    </source>
</evidence>